<dbReference type="OMA" id="PTCRNTA"/>
<organism evidence="2 3">
    <name type="scientific">Eimeria acervulina</name>
    <name type="common">Coccidian parasite</name>
    <dbReference type="NCBI Taxonomy" id="5801"/>
    <lineage>
        <taxon>Eukaryota</taxon>
        <taxon>Sar</taxon>
        <taxon>Alveolata</taxon>
        <taxon>Apicomplexa</taxon>
        <taxon>Conoidasida</taxon>
        <taxon>Coccidia</taxon>
        <taxon>Eucoccidiorida</taxon>
        <taxon>Eimeriorina</taxon>
        <taxon>Eimeriidae</taxon>
        <taxon>Eimeria</taxon>
    </lineage>
</organism>
<gene>
    <name evidence="2" type="ORF">EAH_00016930</name>
</gene>
<feature type="transmembrane region" description="Helical" evidence="1">
    <location>
        <begin position="38"/>
        <end position="57"/>
    </location>
</feature>
<sequence>MFQNILRSLSGSFADLGRWEPTADRSEGALRNGIEKSILFVLCSSAIMGISALTLGISQQPIYCDRGLAFWNGLLGAIMLTLAAACSAALFFDTQAVRLIAKLIWTNCESSFFEFGPTALHVAALVVGCPLVALLWIMRGYVDLTSSPTCRNTAALLYGGTITNLTLVVSALSFASLMISYYIASSKRFYDIAILSCICDPISIAVEGVAERLPEPPRVRLPAIVPTLDECVAKLPSYDKTRSFVKRIVETLTPVSLPQRFHALMDTRVY</sequence>
<dbReference type="AlphaFoldDB" id="U6G7L7"/>
<dbReference type="Proteomes" id="UP000018050">
    <property type="component" value="Unassembled WGS sequence"/>
</dbReference>
<feature type="transmembrane region" description="Helical" evidence="1">
    <location>
        <begin position="112"/>
        <end position="137"/>
    </location>
</feature>
<name>U6G7L7_EIMAC</name>
<protein>
    <recommendedName>
        <fullName evidence="4">Transmembrane protein</fullName>
    </recommendedName>
</protein>
<feature type="transmembrane region" description="Helical" evidence="1">
    <location>
        <begin position="157"/>
        <end position="184"/>
    </location>
</feature>
<proteinExistence type="predicted"/>
<evidence type="ECO:0000313" key="3">
    <source>
        <dbReference type="Proteomes" id="UP000018050"/>
    </source>
</evidence>
<accession>U6G7L7</accession>
<reference evidence="2" key="2">
    <citation type="submission" date="2013-10" db="EMBL/GenBank/DDBJ databases">
        <authorList>
            <person name="Aslett M."/>
        </authorList>
    </citation>
    <scope>NUCLEOTIDE SEQUENCE</scope>
    <source>
        <strain evidence="2">Houghton</strain>
    </source>
</reference>
<keyword evidence="1" id="KW-0812">Transmembrane</keyword>
<keyword evidence="1" id="KW-0472">Membrane</keyword>
<dbReference type="EMBL" id="HG670343">
    <property type="protein sequence ID" value="CDI76246.1"/>
    <property type="molecule type" value="Genomic_DNA"/>
</dbReference>
<keyword evidence="1" id="KW-1133">Transmembrane helix</keyword>
<feature type="transmembrane region" description="Helical" evidence="1">
    <location>
        <begin position="69"/>
        <end position="92"/>
    </location>
</feature>
<keyword evidence="3" id="KW-1185">Reference proteome</keyword>
<dbReference type="GeneID" id="25269763"/>
<dbReference type="VEuPathDB" id="ToxoDB:EAH_00016930"/>
<evidence type="ECO:0000313" key="2">
    <source>
        <dbReference type="EMBL" id="CDI76246.1"/>
    </source>
</evidence>
<evidence type="ECO:0008006" key="4">
    <source>
        <dbReference type="Google" id="ProtNLM"/>
    </source>
</evidence>
<dbReference type="OrthoDB" id="345656at2759"/>
<dbReference type="RefSeq" id="XP_013253181.1">
    <property type="nucleotide sequence ID" value="XM_013397727.1"/>
</dbReference>
<evidence type="ECO:0000256" key="1">
    <source>
        <dbReference type="SAM" id="Phobius"/>
    </source>
</evidence>
<reference evidence="2" key="1">
    <citation type="submission" date="2013-10" db="EMBL/GenBank/DDBJ databases">
        <title>Genomic analysis of the causative agents of coccidiosis in chickens.</title>
        <authorList>
            <person name="Reid A.J."/>
            <person name="Blake D."/>
            <person name="Billington K."/>
            <person name="Browne H."/>
            <person name="Dunn M."/>
            <person name="Hung S."/>
            <person name="Kawahara F."/>
            <person name="Miranda-Saavedra D."/>
            <person name="Mourier T."/>
            <person name="Nagra H."/>
            <person name="Otto T.D."/>
            <person name="Rawlings N."/>
            <person name="Sanchez A."/>
            <person name="Sanders M."/>
            <person name="Subramaniam C."/>
            <person name="Tay Y."/>
            <person name="Dear P."/>
            <person name="Doerig C."/>
            <person name="Gruber A."/>
            <person name="Parkinson J."/>
            <person name="Shirley M."/>
            <person name="Wan K.L."/>
            <person name="Berriman M."/>
            <person name="Tomley F."/>
            <person name="Pain A."/>
        </authorList>
    </citation>
    <scope>NUCLEOTIDE SEQUENCE</scope>
    <source>
        <strain evidence="2">Houghton</strain>
    </source>
</reference>